<protein>
    <submittedName>
        <fullName evidence="1">Uncharacterized protein</fullName>
    </submittedName>
</protein>
<evidence type="ECO:0000313" key="1">
    <source>
        <dbReference type="EMBL" id="SFS84577.1"/>
    </source>
</evidence>
<dbReference type="AlphaFoldDB" id="A0A1I6T6H7"/>
<dbReference type="EMBL" id="FOZX01000006">
    <property type="protein sequence ID" value="SFS84577.1"/>
    <property type="molecule type" value="Genomic_DNA"/>
</dbReference>
<sequence length="102" mass="11658">MRIAEFPPGEHAPRSRRARALASARVLNQIVDDHLRSVGDLPPELREPYADHLAELVLVAQAYRHYAAGWISRRELHRRARAALRRMDERSGRSTVQLVDGE</sequence>
<gene>
    <name evidence="1" type="ORF">SAMN05660874_03680</name>
</gene>
<dbReference type="STRING" id="95161.SAMN05660874_03680"/>
<evidence type="ECO:0000313" key="2">
    <source>
        <dbReference type="Proteomes" id="UP000198852"/>
    </source>
</evidence>
<keyword evidence="2" id="KW-1185">Reference proteome</keyword>
<name>A0A1I6T6H7_9PSEU</name>
<dbReference type="RefSeq" id="WP_093419504.1">
    <property type="nucleotide sequence ID" value="NZ_FOZX01000006.1"/>
</dbReference>
<accession>A0A1I6T6H7</accession>
<dbReference type="OrthoDB" id="3695015at2"/>
<reference evidence="2" key="1">
    <citation type="submission" date="2016-10" db="EMBL/GenBank/DDBJ databases">
        <authorList>
            <person name="Varghese N."/>
            <person name="Submissions S."/>
        </authorList>
    </citation>
    <scope>NUCLEOTIDE SEQUENCE [LARGE SCALE GENOMIC DNA]</scope>
    <source>
        <strain evidence="2">DSM 44771</strain>
    </source>
</reference>
<dbReference type="Proteomes" id="UP000198852">
    <property type="component" value="Unassembled WGS sequence"/>
</dbReference>
<organism evidence="1 2">
    <name type="scientific">Saccharopolyspora flava</name>
    <dbReference type="NCBI Taxonomy" id="95161"/>
    <lineage>
        <taxon>Bacteria</taxon>
        <taxon>Bacillati</taxon>
        <taxon>Actinomycetota</taxon>
        <taxon>Actinomycetes</taxon>
        <taxon>Pseudonocardiales</taxon>
        <taxon>Pseudonocardiaceae</taxon>
        <taxon>Saccharopolyspora</taxon>
    </lineage>
</organism>
<proteinExistence type="predicted"/>